<keyword evidence="4" id="KW-1185">Reference proteome</keyword>
<accession>A0A1I5RTR3</accession>
<dbReference type="EMBL" id="FOXC01000034">
    <property type="protein sequence ID" value="SFP61770.1"/>
    <property type="molecule type" value="Genomic_DNA"/>
</dbReference>
<reference evidence="2 3" key="1">
    <citation type="submission" date="2016-10" db="EMBL/GenBank/DDBJ databases">
        <authorList>
            <person name="de Groot N.N."/>
        </authorList>
    </citation>
    <scope>NUCLEOTIDE SEQUENCE [LARGE SCALE GENOMIC DNA]</scope>
    <source>
        <strain evidence="2 3">DSM 17073</strain>
    </source>
</reference>
<dbReference type="EMBL" id="BJWI01000032">
    <property type="protein sequence ID" value="GEM02327.1"/>
    <property type="molecule type" value="Genomic_DNA"/>
</dbReference>
<evidence type="ECO:0000313" key="1">
    <source>
        <dbReference type="EMBL" id="GEM02327.1"/>
    </source>
</evidence>
<dbReference type="AlphaFoldDB" id="A0A1I5RTR3"/>
<protein>
    <submittedName>
        <fullName evidence="1 2">Antitoxin EndoAI</fullName>
    </submittedName>
</protein>
<organism evidence="2 3">
    <name type="scientific">Halolactibacillus halophilus</name>
    <dbReference type="NCBI Taxonomy" id="306540"/>
    <lineage>
        <taxon>Bacteria</taxon>
        <taxon>Bacillati</taxon>
        <taxon>Bacillota</taxon>
        <taxon>Bacilli</taxon>
        <taxon>Bacillales</taxon>
        <taxon>Bacillaceae</taxon>
        <taxon>Halolactibacillus</taxon>
    </lineage>
</organism>
<evidence type="ECO:0000313" key="4">
    <source>
        <dbReference type="Proteomes" id="UP000321547"/>
    </source>
</evidence>
<dbReference type="InterPro" id="IPR013321">
    <property type="entry name" value="Arc_rbn_hlx_hlx"/>
</dbReference>
<dbReference type="GO" id="GO:0006355">
    <property type="term" value="P:regulation of DNA-templated transcription"/>
    <property type="evidence" value="ECO:0007669"/>
    <property type="project" value="InterPro"/>
</dbReference>
<dbReference type="Gene3D" id="1.10.1220.10">
    <property type="entry name" value="Met repressor-like"/>
    <property type="match status" value="1"/>
</dbReference>
<reference evidence="1 4" key="2">
    <citation type="submission" date="2019-07" db="EMBL/GenBank/DDBJ databases">
        <title>Whole genome shotgun sequence of Halolactibacillus halophilus NBRC 100868.</title>
        <authorList>
            <person name="Hosoyama A."/>
            <person name="Uohara A."/>
            <person name="Ohji S."/>
            <person name="Ichikawa N."/>
        </authorList>
    </citation>
    <scope>NUCLEOTIDE SEQUENCE [LARGE SCALE GENOMIC DNA]</scope>
    <source>
        <strain evidence="1 4">NBRC 100868</strain>
    </source>
</reference>
<sequence length="87" mass="10182">MSMDMQEVVVKLPDYLLDEVKGVMAEDQCDFEDLIFKATKCYLEERRERQIREDMRQGYLEMAKINLTIASEAFLVEQEAERLVSGV</sequence>
<gene>
    <name evidence="1" type="ORF">HHA03_18590</name>
    <name evidence="2" type="ORF">SAMN05421839_13421</name>
</gene>
<name>A0A1I5RTR3_9BACI</name>
<dbReference type="STRING" id="306540.SAMN05421839_13421"/>
<evidence type="ECO:0000313" key="2">
    <source>
        <dbReference type="EMBL" id="SFP61770.1"/>
    </source>
</evidence>
<evidence type="ECO:0000313" key="3">
    <source>
        <dbReference type="Proteomes" id="UP000242243"/>
    </source>
</evidence>
<dbReference type="Proteomes" id="UP000242243">
    <property type="component" value="Unassembled WGS sequence"/>
</dbReference>
<proteinExistence type="predicted"/>
<dbReference type="Proteomes" id="UP000321547">
    <property type="component" value="Unassembled WGS sequence"/>
</dbReference>